<dbReference type="SMART" id="SM00062">
    <property type="entry name" value="PBPb"/>
    <property type="match status" value="1"/>
</dbReference>
<sequence>MKQLKLIIFLLTALACTVSFAQNPPLRVALNRFSPPFVMQGAHEQLFGFDVAMMNAICKILERECQFRVMSFNQLLNAVVNKEADVAVGSIGITAERAALVNFSLPYLPSKALFMGDTSKLNGQEFSIKTLNNKRIGVEAGTVFTSEITHMGINNPEVVTFQYEEDIIEALANEDIDFALLDAPSAQYWQAHSSLKILGEPIPYGLGLGIGIGKDDMPLLQSINQALLQYQNSPDFKKDYNMYLQAF</sequence>
<comment type="caution">
    <text evidence="6">The sequence shown here is derived from an EMBL/GenBank/DDBJ whole genome shotgun (WGS) entry which is preliminary data.</text>
</comment>
<accession>A0A3S0VMC1</accession>
<dbReference type="InterPro" id="IPR001638">
    <property type="entry name" value="Solute-binding_3/MltF_N"/>
</dbReference>
<comment type="similarity">
    <text evidence="1">Belongs to the bacterial solute-binding protein 3 family.</text>
</comment>
<dbReference type="Proteomes" id="UP000288012">
    <property type="component" value="Unassembled WGS sequence"/>
</dbReference>
<dbReference type="AlphaFoldDB" id="A0A3S0VMC1"/>
<reference evidence="6 7" key="1">
    <citation type="submission" date="2018-12" db="EMBL/GenBank/DDBJ databases">
        <title>Legionella sp,whole genome shotgun sequence.</title>
        <authorList>
            <person name="Wu H."/>
        </authorList>
    </citation>
    <scope>NUCLEOTIDE SEQUENCE [LARGE SCALE GENOMIC DNA]</scope>
    <source>
        <strain evidence="7">km714</strain>
    </source>
</reference>
<feature type="domain" description="Solute-binding protein family 3/N-terminal" evidence="4">
    <location>
        <begin position="25"/>
        <end position="246"/>
    </location>
</feature>
<dbReference type="EMBL" id="RZGR01000034">
    <property type="protein sequence ID" value="RUQ81676.1"/>
    <property type="molecule type" value="Genomic_DNA"/>
</dbReference>
<dbReference type="RefSeq" id="WP_127032678.1">
    <property type="nucleotide sequence ID" value="NZ_RZGR01000034.1"/>
</dbReference>
<dbReference type="OrthoDB" id="9768183at2"/>
<evidence type="ECO:0000256" key="3">
    <source>
        <dbReference type="SAM" id="SignalP"/>
    </source>
</evidence>
<dbReference type="InterPro" id="IPR001320">
    <property type="entry name" value="Iontro_rcpt_C"/>
</dbReference>
<evidence type="ECO:0000313" key="6">
    <source>
        <dbReference type="EMBL" id="RUQ81676.1"/>
    </source>
</evidence>
<organism evidence="6 7">
    <name type="scientific">Legionella septentrionalis</name>
    <dbReference type="NCBI Taxonomy" id="2498109"/>
    <lineage>
        <taxon>Bacteria</taxon>
        <taxon>Pseudomonadati</taxon>
        <taxon>Pseudomonadota</taxon>
        <taxon>Gammaproteobacteria</taxon>
        <taxon>Legionellales</taxon>
        <taxon>Legionellaceae</taxon>
        <taxon>Legionella</taxon>
    </lineage>
</organism>
<evidence type="ECO:0000313" key="7">
    <source>
        <dbReference type="Proteomes" id="UP000288012"/>
    </source>
</evidence>
<dbReference type="PROSITE" id="PS51257">
    <property type="entry name" value="PROKAR_LIPOPROTEIN"/>
    <property type="match status" value="1"/>
</dbReference>
<proteinExistence type="inferred from homology"/>
<evidence type="ECO:0000259" key="4">
    <source>
        <dbReference type="SMART" id="SM00062"/>
    </source>
</evidence>
<gene>
    <name evidence="6" type="ORF">EKM59_09835</name>
</gene>
<feature type="domain" description="Ionotropic glutamate receptor C-terminal" evidence="5">
    <location>
        <begin position="25"/>
        <end position="238"/>
    </location>
</feature>
<dbReference type="CDD" id="cd13622">
    <property type="entry name" value="PBP2_Arg_3"/>
    <property type="match status" value="1"/>
</dbReference>
<keyword evidence="7" id="KW-1185">Reference proteome</keyword>
<evidence type="ECO:0000256" key="2">
    <source>
        <dbReference type="ARBA" id="ARBA00022729"/>
    </source>
</evidence>
<dbReference type="Pfam" id="PF00497">
    <property type="entry name" value="SBP_bac_3"/>
    <property type="match status" value="1"/>
</dbReference>
<feature type="signal peptide" evidence="3">
    <location>
        <begin position="1"/>
        <end position="21"/>
    </location>
</feature>
<dbReference type="Gene3D" id="3.40.190.10">
    <property type="entry name" value="Periplasmic binding protein-like II"/>
    <property type="match status" value="2"/>
</dbReference>
<dbReference type="SUPFAM" id="SSF53850">
    <property type="entry name" value="Periplasmic binding protein-like II"/>
    <property type="match status" value="1"/>
</dbReference>
<evidence type="ECO:0000256" key="1">
    <source>
        <dbReference type="ARBA" id="ARBA00010333"/>
    </source>
</evidence>
<keyword evidence="2 3" id="KW-0732">Signal</keyword>
<dbReference type="PANTHER" id="PTHR35936:SF17">
    <property type="entry name" value="ARGININE-BINDING EXTRACELLULAR PROTEIN ARTP"/>
    <property type="match status" value="1"/>
</dbReference>
<dbReference type="PANTHER" id="PTHR35936">
    <property type="entry name" value="MEMBRANE-BOUND LYTIC MUREIN TRANSGLYCOSYLASE F"/>
    <property type="match status" value="1"/>
</dbReference>
<dbReference type="SMART" id="SM00079">
    <property type="entry name" value="PBPe"/>
    <property type="match status" value="1"/>
</dbReference>
<dbReference type="GO" id="GO:0016020">
    <property type="term" value="C:membrane"/>
    <property type="evidence" value="ECO:0007669"/>
    <property type="project" value="InterPro"/>
</dbReference>
<feature type="chain" id="PRO_5018772161" evidence="3">
    <location>
        <begin position="22"/>
        <end position="247"/>
    </location>
</feature>
<evidence type="ECO:0000259" key="5">
    <source>
        <dbReference type="SMART" id="SM00079"/>
    </source>
</evidence>
<name>A0A3S0VMC1_9GAMM</name>
<dbReference type="GO" id="GO:0015276">
    <property type="term" value="F:ligand-gated monoatomic ion channel activity"/>
    <property type="evidence" value="ECO:0007669"/>
    <property type="project" value="InterPro"/>
</dbReference>
<protein>
    <submittedName>
        <fullName evidence="6">Transporter substrate-binding domain-containing protein</fullName>
    </submittedName>
</protein>